<dbReference type="Pfam" id="PF02255">
    <property type="entry name" value="PTS_IIA"/>
    <property type="match status" value="1"/>
</dbReference>
<evidence type="ECO:0000256" key="2">
    <source>
        <dbReference type="ARBA" id="ARBA00022597"/>
    </source>
</evidence>
<dbReference type="AlphaFoldDB" id="A0A318KM78"/>
<dbReference type="RefSeq" id="WP_022939154.1">
    <property type="nucleotide sequence ID" value="NZ_CABKRQ010000008.1"/>
</dbReference>
<evidence type="ECO:0000313" key="9">
    <source>
        <dbReference type="Proteomes" id="UP000247612"/>
    </source>
</evidence>
<feature type="active site" description="Tele-phosphohistidine intermediate" evidence="5">
    <location>
        <position position="79"/>
    </location>
</feature>
<keyword evidence="3" id="KW-0808">Transferase</keyword>
<protein>
    <submittedName>
        <fullName evidence="8">PTS system cellobiose-specific IIA component</fullName>
    </submittedName>
</protein>
<comment type="caution">
    <text evidence="8">The sequence shown here is derived from an EMBL/GenBank/DDBJ whole genome shotgun (WGS) entry which is preliminary data.</text>
</comment>
<dbReference type="EMBL" id="QJKH01000007">
    <property type="protein sequence ID" value="PXX78640.1"/>
    <property type="molecule type" value="Genomic_DNA"/>
</dbReference>
<dbReference type="PANTHER" id="PTHR34382">
    <property type="entry name" value="PTS SYSTEM N,N'-DIACETYLCHITOBIOSE-SPECIFIC EIIA COMPONENT"/>
    <property type="match status" value="1"/>
</dbReference>
<organism evidence="8 9">
    <name type="scientific">Dielma fastidiosa</name>
    <dbReference type="NCBI Taxonomy" id="1034346"/>
    <lineage>
        <taxon>Bacteria</taxon>
        <taxon>Bacillati</taxon>
        <taxon>Bacillota</taxon>
        <taxon>Erysipelotrichia</taxon>
        <taxon>Erysipelotrichales</taxon>
        <taxon>Erysipelotrichaceae</taxon>
        <taxon>Dielma</taxon>
    </lineage>
</organism>
<evidence type="ECO:0000313" key="8">
    <source>
        <dbReference type="EMBL" id="PXX78640.1"/>
    </source>
</evidence>
<feature type="binding site" evidence="6">
    <location>
        <position position="82"/>
    </location>
    <ligand>
        <name>Mg(2+)</name>
        <dbReference type="ChEBI" id="CHEBI:18420"/>
        <note>ligand shared between all trimeric partners</note>
    </ligand>
</feature>
<evidence type="ECO:0000256" key="7">
    <source>
        <dbReference type="PROSITE-ProRule" id="PRU00418"/>
    </source>
</evidence>
<sequence length="110" mass="12456">MVNVEKLSETAMHIITYAGLAKSYYMQGLMYYKEGNTEAALKLIQEGEDEFIRAHHAHGETLTNEMSTSDPQISLLMAHAEDQLMSAETIKIMVMELIDVYKEKRGNKGE</sequence>
<dbReference type="InterPro" id="IPR003188">
    <property type="entry name" value="PTS_IIA_lac/cel"/>
</dbReference>
<dbReference type="Gene3D" id="1.20.58.80">
    <property type="entry name" value="Phosphotransferase system, lactose/cellobiose-type IIA subunit"/>
    <property type="match status" value="1"/>
</dbReference>
<evidence type="ECO:0000256" key="1">
    <source>
        <dbReference type="ARBA" id="ARBA00022448"/>
    </source>
</evidence>
<dbReference type="SUPFAM" id="SSF46973">
    <property type="entry name" value="Enzyme IIa from lactose specific PTS, IIa-lac"/>
    <property type="match status" value="1"/>
</dbReference>
<evidence type="ECO:0000256" key="3">
    <source>
        <dbReference type="ARBA" id="ARBA00022679"/>
    </source>
</evidence>
<dbReference type="STRING" id="1034346.GCA_000313565_02871"/>
<dbReference type="GO" id="GO:0016740">
    <property type="term" value="F:transferase activity"/>
    <property type="evidence" value="ECO:0007669"/>
    <property type="project" value="UniProtKB-KW"/>
</dbReference>
<evidence type="ECO:0000256" key="5">
    <source>
        <dbReference type="PIRSR" id="PIRSR000699-1"/>
    </source>
</evidence>
<keyword evidence="4" id="KW-0598">Phosphotransferase system</keyword>
<keyword evidence="1" id="KW-0813">Transport</keyword>
<dbReference type="OrthoDB" id="389577at2"/>
<dbReference type="GO" id="GO:0046872">
    <property type="term" value="F:metal ion binding"/>
    <property type="evidence" value="ECO:0007669"/>
    <property type="project" value="UniProtKB-KW"/>
</dbReference>
<dbReference type="GeneID" id="94440619"/>
<dbReference type="PANTHER" id="PTHR34382:SF7">
    <property type="entry name" value="PTS SYSTEM N,N'-DIACETYLCHITOBIOSE-SPECIFIC EIIA COMPONENT"/>
    <property type="match status" value="1"/>
</dbReference>
<gene>
    <name evidence="8" type="ORF">DES51_107181</name>
</gene>
<name>A0A318KM78_9FIRM</name>
<evidence type="ECO:0000256" key="6">
    <source>
        <dbReference type="PIRSR" id="PIRSR000699-2"/>
    </source>
</evidence>
<reference evidence="8 9" key="1">
    <citation type="submission" date="2018-05" db="EMBL/GenBank/DDBJ databases">
        <title>Genomic Encyclopedia of Type Strains, Phase IV (KMG-IV): sequencing the most valuable type-strain genomes for metagenomic binning, comparative biology and taxonomic classification.</title>
        <authorList>
            <person name="Goeker M."/>
        </authorList>
    </citation>
    <scope>NUCLEOTIDE SEQUENCE [LARGE SCALE GENOMIC DNA]</scope>
    <source>
        <strain evidence="8 9">JC118</strain>
    </source>
</reference>
<proteinExistence type="predicted"/>
<comment type="cofactor">
    <cofactor evidence="6">
        <name>Mg(2+)</name>
        <dbReference type="ChEBI" id="CHEBI:18420"/>
    </cofactor>
    <text evidence="6">Binds 1 Mg(2+) ion per trimer.</text>
</comment>
<dbReference type="GO" id="GO:0009401">
    <property type="term" value="P:phosphoenolpyruvate-dependent sugar phosphotransferase system"/>
    <property type="evidence" value="ECO:0007669"/>
    <property type="project" value="UniProtKB-KW"/>
</dbReference>
<keyword evidence="2" id="KW-0762">Sugar transport</keyword>
<keyword evidence="9" id="KW-1185">Reference proteome</keyword>
<dbReference type="Proteomes" id="UP000247612">
    <property type="component" value="Unassembled WGS sequence"/>
</dbReference>
<feature type="modified residue" description="Phosphohistidine; by HPr" evidence="7">
    <location>
        <position position="79"/>
    </location>
</feature>
<accession>A0A318KM78</accession>
<dbReference type="PROSITE" id="PS51095">
    <property type="entry name" value="PTS_EIIA_TYPE_3"/>
    <property type="match status" value="1"/>
</dbReference>
<keyword evidence="6" id="KW-0460">Magnesium</keyword>
<evidence type="ECO:0000256" key="4">
    <source>
        <dbReference type="ARBA" id="ARBA00022683"/>
    </source>
</evidence>
<dbReference type="InterPro" id="IPR036542">
    <property type="entry name" value="PTS_IIA_lac/cel_sf"/>
</dbReference>
<keyword evidence="6" id="KW-0479">Metal-binding</keyword>
<dbReference type="PIRSF" id="PIRSF000699">
    <property type="entry name" value="PTS_IILac_III"/>
    <property type="match status" value="1"/>
</dbReference>